<evidence type="ECO:0000313" key="2">
    <source>
        <dbReference type="Proteomes" id="UP000050525"/>
    </source>
</evidence>
<dbReference type="AlphaFoldDB" id="A0A151M5J2"/>
<reference evidence="1 2" key="1">
    <citation type="journal article" date="2012" name="Genome Biol.">
        <title>Sequencing three crocodilian genomes to illuminate the evolution of archosaurs and amniotes.</title>
        <authorList>
            <person name="St John J.A."/>
            <person name="Braun E.L."/>
            <person name="Isberg S.R."/>
            <person name="Miles L.G."/>
            <person name="Chong A.Y."/>
            <person name="Gongora J."/>
            <person name="Dalzell P."/>
            <person name="Moran C."/>
            <person name="Bed'hom B."/>
            <person name="Abzhanov A."/>
            <person name="Burgess S.C."/>
            <person name="Cooksey A.M."/>
            <person name="Castoe T.A."/>
            <person name="Crawford N.G."/>
            <person name="Densmore L.D."/>
            <person name="Drew J.C."/>
            <person name="Edwards S.V."/>
            <person name="Faircloth B.C."/>
            <person name="Fujita M.K."/>
            <person name="Greenwold M.J."/>
            <person name="Hoffmann F.G."/>
            <person name="Howard J.M."/>
            <person name="Iguchi T."/>
            <person name="Janes D.E."/>
            <person name="Khan S.Y."/>
            <person name="Kohno S."/>
            <person name="de Koning A.J."/>
            <person name="Lance S.L."/>
            <person name="McCarthy F.M."/>
            <person name="McCormack J.E."/>
            <person name="Merchant M.E."/>
            <person name="Peterson D.G."/>
            <person name="Pollock D.D."/>
            <person name="Pourmand N."/>
            <person name="Raney B.J."/>
            <person name="Roessler K.A."/>
            <person name="Sanford J.R."/>
            <person name="Sawyer R.H."/>
            <person name="Schmidt C.J."/>
            <person name="Triplett E.W."/>
            <person name="Tuberville T.D."/>
            <person name="Venegas-Anaya M."/>
            <person name="Howard J.T."/>
            <person name="Jarvis E.D."/>
            <person name="Guillette L.J.Jr."/>
            <person name="Glenn T.C."/>
            <person name="Green R.E."/>
            <person name="Ray D.A."/>
        </authorList>
    </citation>
    <scope>NUCLEOTIDE SEQUENCE [LARGE SCALE GENOMIC DNA]</scope>
    <source>
        <strain evidence="1">KSC_2009_1</strain>
    </source>
</reference>
<organism evidence="1 2">
    <name type="scientific">Alligator mississippiensis</name>
    <name type="common">American alligator</name>
    <dbReference type="NCBI Taxonomy" id="8496"/>
    <lineage>
        <taxon>Eukaryota</taxon>
        <taxon>Metazoa</taxon>
        <taxon>Chordata</taxon>
        <taxon>Craniata</taxon>
        <taxon>Vertebrata</taxon>
        <taxon>Euteleostomi</taxon>
        <taxon>Archelosauria</taxon>
        <taxon>Archosauria</taxon>
        <taxon>Crocodylia</taxon>
        <taxon>Alligatoridae</taxon>
        <taxon>Alligatorinae</taxon>
        <taxon>Alligator</taxon>
    </lineage>
</organism>
<evidence type="ECO:0000313" key="1">
    <source>
        <dbReference type="EMBL" id="KYO19787.1"/>
    </source>
</evidence>
<name>A0A151M5J2_ALLMI</name>
<sequence length="130" mass="14311">MKELQACSSTQWHHPMCLSDPKTAVLIGGEGAQQQSCKDPFWTLQTGAAPTDDDFCHLEVASYGCQGEDEGTVLPQCNHLFIFGGAFPKTTALESVACSNTLYIFNSEYEIWYQPIVEEKPLPRLGCCST</sequence>
<accession>A0A151M5J2</accession>
<dbReference type="STRING" id="8496.A0A151M5J2"/>
<gene>
    <name evidence="1" type="ORF">Y1Q_0021050</name>
</gene>
<comment type="caution">
    <text evidence="1">The sequence shown here is derived from an EMBL/GenBank/DDBJ whole genome shotgun (WGS) entry which is preliminary data.</text>
</comment>
<keyword evidence="2" id="KW-1185">Reference proteome</keyword>
<protein>
    <submittedName>
        <fullName evidence="1">Uncharacterized protein</fullName>
    </submittedName>
</protein>
<proteinExistence type="predicted"/>
<dbReference type="EMBL" id="AKHW03006558">
    <property type="protein sequence ID" value="KYO19787.1"/>
    <property type="molecule type" value="Genomic_DNA"/>
</dbReference>
<dbReference type="Proteomes" id="UP000050525">
    <property type="component" value="Unassembled WGS sequence"/>
</dbReference>